<dbReference type="EMBL" id="BSTX01000002">
    <property type="protein sequence ID" value="GLZ79237.1"/>
    <property type="molecule type" value="Genomic_DNA"/>
</dbReference>
<evidence type="ECO:0000313" key="4">
    <source>
        <dbReference type="EMBL" id="GLZ79237.1"/>
    </source>
</evidence>
<feature type="domain" description="Nudix hydrolase" evidence="3">
    <location>
        <begin position="25"/>
        <end position="155"/>
    </location>
</feature>
<comment type="caution">
    <text evidence="4">The sequence shown here is derived from an EMBL/GenBank/DDBJ whole genome shotgun (WGS) entry which is preliminary data.</text>
</comment>
<dbReference type="PROSITE" id="PS00893">
    <property type="entry name" value="NUDIX_BOX"/>
    <property type="match status" value="1"/>
</dbReference>
<name>A0A9W6W4G5_9ACTN</name>
<dbReference type="RefSeq" id="WP_285664357.1">
    <property type="nucleotide sequence ID" value="NZ_BSTX01000002.1"/>
</dbReference>
<protein>
    <submittedName>
        <fullName evidence="4">NUDIX hydrolase</fullName>
    </submittedName>
</protein>
<gene>
    <name evidence="4" type="ORF">Afil01_40440</name>
</gene>
<dbReference type="GO" id="GO:0016787">
    <property type="term" value="F:hydrolase activity"/>
    <property type="evidence" value="ECO:0007669"/>
    <property type="project" value="UniProtKB-KW"/>
</dbReference>
<dbReference type="Gene3D" id="3.90.79.10">
    <property type="entry name" value="Nucleoside Triphosphate Pyrophosphohydrolase"/>
    <property type="match status" value="1"/>
</dbReference>
<dbReference type="Pfam" id="PF00293">
    <property type="entry name" value="NUDIX"/>
    <property type="match status" value="1"/>
</dbReference>
<dbReference type="PROSITE" id="PS51462">
    <property type="entry name" value="NUDIX"/>
    <property type="match status" value="1"/>
</dbReference>
<dbReference type="AlphaFoldDB" id="A0A9W6W4G5"/>
<keyword evidence="5" id="KW-1185">Reference proteome</keyword>
<comment type="cofactor">
    <cofactor evidence="1">
        <name>Mg(2+)</name>
        <dbReference type="ChEBI" id="CHEBI:18420"/>
    </cofactor>
</comment>
<evidence type="ECO:0000313" key="5">
    <source>
        <dbReference type="Proteomes" id="UP001165079"/>
    </source>
</evidence>
<dbReference type="SUPFAM" id="SSF55811">
    <property type="entry name" value="Nudix"/>
    <property type="match status" value="1"/>
</dbReference>
<evidence type="ECO:0000256" key="2">
    <source>
        <dbReference type="ARBA" id="ARBA00022801"/>
    </source>
</evidence>
<accession>A0A9W6W4G5</accession>
<dbReference type="Proteomes" id="UP001165079">
    <property type="component" value="Unassembled WGS sequence"/>
</dbReference>
<evidence type="ECO:0000256" key="1">
    <source>
        <dbReference type="ARBA" id="ARBA00001946"/>
    </source>
</evidence>
<dbReference type="InterPro" id="IPR020084">
    <property type="entry name" value="NUDIX_hydrolase_CS"/>
</dbReference>
<keyword evidence="2 4" id="KW-0378">Hydrolase</keyword>
<dbReference type="PANTHER" id="PTHR43046:SF14">
    <property type="entry name" value="MUTT_NUDIX FAMILY PROTEIN"/>
    <property type="match status" value="1"/>
</dbReference>
<proteinExistence type="predicted"/>
<organism evidence="4 5">
    <name type="scientific">Actinorhabdospora filicis</name>
    <dbReference type="NCBI Taxonomy" id="1785913"/>
    <lineage>
        <taxon>Bacteria</taxon>
        <taxon>Bacillati</taxon>
        <taxon>Actinomycetota</taxon>
        <taxon>Actinomycetes</taxon>
        <taxon>Micromonosporales</taxon>
        <taxon>Micromonosporaceae</taxon>
        <taxon>Actinorhabdospora</taxon>
    </lineage>
</organism>
<dbReference type="InterPro" id="IPR015797">
    <property type="entry name" value="NUDIX_hydrolase-like_dom_sf"/>
</dbReference>
<dbReference type="InterPro" id="IPR000086">
    <property type="entry name" value="NUDIX_hydrolase_dom"/>
</dbReference>
<evidence type="ECO:0000259" key="3">
    <source>
        <dbReference type="PROSITE" id="PS51462"/>
    </source>
</evidence>
<dbReference type="PANTHER" id="PTHR43046">
    <property type="entry name" value="GDP-MANNOSE MANNOSYL HYDROLASE"/>
    <property type="match status" value="1"/>
</dbReference>
<sequence>MLPIPAPVLRLLFPLRRAYWHLRRPRTFGVKALLAHPDGGGRLLVVRHSYGDRARWGLPGGGYRPARETAAEAVAREVREELGLVIAPGAFAELDTVLVDGGGKRDTLTLFAARAVDAGVRRSPELAEARWVADVGELGAARVSRWLRLALERRG</sequence>
<reference evidence="4" key="1">
    <citation type="submission" date="2023-03" db="EMBL/GenBank/DDBJ databases">
        <title>Actinorhabdospora filicis NBRC 111898.</title>
        <authorList>
            <person name="Ichikawa N."/>
            <person name="Sato H."/>
            <person name="Tonouchi N."/>
        </authorList>
    </citation>
    <scope>NUCLEOTIDE SEQUENCE</scope>
    <source>
        <strain evidence="4">NBRC 111898</strain>
    </source>
</reference>